<dbReference type="EMBL" id="QGLR01000017">
    <property type="protein sequence ID" value="PXZ03834.1"/>
    <property type="molecule type" value="Genomic_DNA"/>
</dbReference>
<evidence type="ECO:0000313" key="2">
    <source>
        <dbReference type="Proteomes" id="UP000247932"/>
    </source>
</evidence>
<protein>
    <submittedName>
        <fullName evidence="1">DUF416 domain-containing protein</fullName>
    </submittedName>
</protein>
<dbReference type="Proteomes" id="UP000247932">
    <property type="component" value="Unassembled WGS sequence"/>
</dbReference>
<keyword evidence="2" id="KW-1185">Reference proteome</keyword>
<dbReference type="InterPro" id="IPR023381">
    <property type="entry name" value="YP001051499.1-like_dom_sf"/>
</dbReference>
<gene>
    <name evidence="1" type="ORF">DKK70_14705</name>
</gene>
<dbReference type="AlphaFoldDB" id="A0A2V4E0R1"/>
<evidence type="ECO:0000313" key="1">
    <source>
        <dbReference type="EMBL" id="PXZ03834.1"/>
    </source>
</evidence>
<dbReference type="Pfam" id="PF04222">
    <property type="entry name" value="DUF416"/>
    <property type="match status" value="1"/>
</dbReference>
<proteinExistence type="predicted"/>
<comment type="caution">
    <text evidence="1">The sequence shown here is derived from an EMBL/GenBank/DDBJ whole genome shotgun (WGS) entry which is preliminary data.</text>
</comment>
<accession>A0A2V4E0R1</accession>
<sequence>MIKNPVQLRLAKLPVWKQRLFMVCLCERMYPNFIYYCNLQQDELSAVGYKKILDLIWESLLVENVKINFDLQLEKLESLIPIVNDDSPYMVYPAIDACQALSEILHSFISGEIVEHTARVSSISATTVAEFEMTKDNIELAEEEQSSLPCVIEEFDLQWEIYRLLTDENNESIDLIRGLKMDIRSAEISNIGVFLSDQAS</sequence>
<dbReference type="InterPro" id="IPR007338">
    <property type="entry name" value="DUF416"/>
</dbReference>
<name>A0A2V4E0R1_9GAMM</name>
<dbReference type="Gene3D" id="1.20.1590.10">
    <property type="entry name" value="YP_001051499.1 domain like"/>
    <property type="match status" value="1"/>
</dbReference>
<dbReference type="OrthoDB" id="9204516at2"/>
<organism evidence="1 2">
    <name type="scientific">Gilliamella apicola</name>
    <dbReference type="NCBI Taxonomy" id="1196095"/>
    <lineage>
        <taxon>Bacteria</taxon>
        <taxon>Pseudomonadati</taxon>
        <taxon>Pseudomonadota</taxon>
        <taxon>Gammaproteobacteria</taxon>
        <taxon>Orbales</taxon>
        <taxon>Orbaceae</taxon>
        <taxon>Gilliamella</taxon>
    </lineage>
</organism>
<reference evidence="1 2" key="1">
    <citation type="submission" date="2018-05" db="EMBL/GenBank/DDBJ databases">
        <title>Reference genomes for bee gut microbiota database.</title>
        <authorList>
            <person name="Ellegaard K.M."/>
        </authorList>
    </citation>
    <scope>NUCLEOTIDE SEQUENCE [LARGE SCALE GENOMIC DNA]</scope>
    <source>
        <strain evidence="1 2">ESL0182</strain>
    </source>
</reference>
<dbReference type="RefSeq" id="WP_110434660.1">
    <property type="nucleotide sequence ID" value="NZ_QGLR01000017.1"/>
</dbReference>